<dbReference type="Proteomes" id="UP000799772">
    <property type="component" value="Unassembled WGS sequence"/>
</dbReference>
<organism evidence="3 4">
    <name type="scientific">Rhizodiscina lignyota</name>
    <dbReference type="NCBI Taxonomy" id="1504668"/>
    <lineage>
        <taxon>Eukaryota</taxon>
        <taxon>Fungi</taxon>
        <taxon>Dikarya</taxon>
        <taxon>Ascomycota</taxon>
        <taxon>Pezizomycotina</taxon>
        <taxon>Dothideomycetes</taxon>
        <taxon>Pleosporomycetidae</taxon>
        <taxon>Aulographales</taxon>
        <taxon>Rhizodiscinaceae</taxon>
        <taxon>Rhizodiscina</taxon>
    </lineage>
</organism>
<protein>
    <recommendedName>
        <fullName evidence="2">Zn(2)-C6 fungal-type domain-containing protein</fullName>
    </recommendedName>
</protein>
<dbReference type="Pfam" id="PF00172">
    <property type="entry name" value="Zn_clus"/>
    <property type="match status" value="1"/>
</dbReference>
<evidence type="ECO:0000259" key="2">
    <source>
        <dbReference type="PROSITE" id="PS50048"/>
    </source>
</evidence>
<dbReference type="AlphaFoldDB" id="A0A9P4IGT0"/>
<name>A0A9P4IGT0_9PEZI</name>
<proteinExistence type="predicted"/>
<dbReference type="CDD" id="cd00067">
    <property type="entry name" value="GAL4"/>
    <property type="match status" value="1"/>
</dbReference>
<dbReference type="OrthoDB" id="5126878at2759"/>
<feature type="domain" description="Zn(2)-C6 fungal-type" evidence="2">
    <location>
        <begin position="6"/>
        <end position="36"/>
    </location>
</feature>
<keyword evidence="4" id="KW-1185">Reference proteome</keyword>
<evidence type="ECO:0000313" key="3">
    <source>
        <dbReference type="EMBL" id="KAF2099000.1"/>
    </source>
</evidence>
<dbReference type="InterPro" id="IPR053178">
    <property type="entry name" value="Osmoadaptation_assoc"/>
</dbReference>
<gene>
    <name evidence="3" type="ORF">NA57DRAFT_76237</name>
</gene>
<dbReference type="EMBL" id="ML978126">
    <property type="protein sequence ID" value="KAF2099000.1"/>
    <property type="molecule type" value="Genomic_DNA"/>
</dbReference>
<reference evidence="3" key="1">
    <citation type="journal article" date="2020" name="Stud. Mycol.">
        <title>101 Dothideomycetes genomes: a test case for predicting lifestyles and emergence of pathogens.</title>
        <authorList>
            <person name="Haridas S."/>
            <person name="Albert R."/>
            <person name="Binder M."/>
            <person name="Bloem J."/>
            <person name="Labutti K."/>
            <person name="Salamov A."/>
            <person name="Andreopoulos B."/>
            <person name="Baker S."/>
            <person name="Barry K."/>
            <person name="Bills G."/>
            <person name="Bluhm B."/>
            <person name="Cannon C."/>
            <person name="Castanera R."/>
            <person name="Culley D."/>
            <person name="Daum C."/>
            <person name="Ezra D."/>
            <person name="Gonzalez J."/>
            <person name="Henrissat B."/>
            <person name="Kuo A."/>
            <person name="Liang C."/>
            <person name="Lipzen A."/>
            <person name="Lutzoni F."/>
            <person name="Magnuson J."/>
            <person name="Mondo S."/>
            <person name="Nolan M."/>
            <person name="Ohm R."/>
            <person name="Pangilinan J."/>
            <person name="Park H.-J."/>
            <person name="Ramirez L."/>
            <person name="Alfaro M."/>
            <person name="Sun H."/>
            <person name="Tritt A."/>
            <person name="Yoshinaga Y."/>
            <person name="Zwiers L.-H."/>
            <person name="Turgeon B."/>
            <person name="Goodwin S."/>
            <person name="Spatafora J."/>
            <person name="Crous P."/>
            <person name="Grigoriev I."/>
        </authorList>
    </citation>
    <scope>NUCLEOTIDE SEQUENCE</scope>
    <source>
        <strain evidence="3">CBS 133067</strain>
    </source>
</reference>
<dbReference type="PANTHER" id="PTHR38111:SF2">
    <property type="entry name" value="FINGER DOMAIN PROTEIN, PUTATIVE (AFU_ORTHOLOGUE AFUA_1G01560)-RELATED"/>
    <property type="match status" value="1"/>
</dbReference>
<dbReference type="GO" id="GO:0000981">
    <property type="term" value="F:DNA-binding transcription factor activity, RNA polymerase II-specific"/>
    <property type="evidence" value="ECO:0007669"/>
    <property type="project" value="InterPro"/>
</dbReference>
<dbReference type="PROSITE" id="PS50048">
    <property type="entry name" value="ZN2_CY6_FUNGAL_2"/>
    <property type="match status" value="1"/>
</dbReference>
<keyword evidence="1" id="KW-0539">Nucleus</keyword>
<comment type="caution">
    <text evidence="3">The sequence shown here is derived from an EMBL/GenBank/DDBJ whole genome shotgun (WGS) entry which is preliminary data.</text>
</comment>
<sequence>MTQLFKCETCRARKIKCDESRPTCRACSLAGRVCSYRTKDPSVFAVEPTTTVKGVQDSLEEVVRNILTSQESSTSLQLRSARISDGGQGVFQTFKPKNRSKHTTRKAPDLPVGTKLYKATQGPRPKNALSSTESRLISRWGAVMGNDEPVSNPLSIFGSSIHMIPSRIGTDPVLDLAVQYFVHSGEMHRLGRNIAGNPAHATGEKALKALRHAMSTREVDGHMLLAVKLHFVAELLVHMGTWYYVIHILGISQLIRTRITRGSFEELDYALVQASYFENVTESLLSGRDCVLDGFLPMEAIRKWPSSSTPLHLAASALLEHAIKVPRLVRLVRACVANPSQAPLVAETIRLAEELYFNDTSLLVEKALVGVYLAPTRTPKIFDCFPQSYHGFPSIEAFTLSIRYHAIRVLLCGALQRLLSLNISSSRFDRGLIEQQDIDSAAVLGMSVDYALTVKQAIPLVTLRMVTPLQWSIGSWHRLQGREPHGDLGARRLAMLNWCMDITNSILRLWKAPTNTPALMVLKVEAISGGPIVKGVAKDIDWLSRYEYGA</sequence>
<evidence type="ECO:0000313" key="4">
    <source>
        <dbReference type="Proteomes" id="UP000799772"/>
    </source>
</evidence>
<evidence type="ECO:0000256" key="1">
    <source>
        <dbReference type="ARBA" id="ARBA00023242"/>
    </source>
</evidence>
<dbReference type="PANTHER" id="PTHR38111">
    <property type="entry name" value="ZN(2)-C6 FUNGAL-TYPE DOMAIN-CONTAINING PROTEIN-RELATED"/>
    <property type="match status" value="1"/>
</dbReference>
<dbReference type="Gene3D" id="4.10.240.10">
    <property type="entry name" value="Zn(2)-C6 fungal-type DNA-binding domain"/>
    <property type="match status" value="1"/>
</dbReference>
<accession>A0A9P4IGT0</accession>
<dbReference type="GO" id="GO:0008270">
    <property type="term" value="F:zinc ion binding"/>
    <property type="evidence" value="ECO:0007669"/>
    <property type="project" value="InterPro"/>
</dbReference>
<dbReference type="SMART" id="SM00066">
    <property type="entry name" value="GAL4"/>
    <property type="match status" value="1"/>
</dbReference>
<dbReference type="InterPro" id="IPR036864">
    <property type="entry name" value="Zn2-C6_fun-type_DNA-bd_sf"/>
</dbReference>
<dbReference type="InterPro" id="IPR001138">
    <property type="entry name" value="Zn2Cys6_DnaBD"/>
</dbReference>
<dbReference type="SUPFAM" id="SSF57701">
    <property type="entry name" value="Zn2/Cys6 DNA-binding domain"/>
    <property type="match status" value="1"/>
</dbReference>